<name>A0A2Z7BMG3_9LAMI</name>
<reference evidence="2 3" key="1">
    <citation type="journal article" date="2015" name="Proc. Natl. Acad. Sci. U.S.A.">
        <title>The resurrection genome of Boea hygrometrica: A blueprint for survival of dehydration.</title>
        <authorList>
            <person name="Xiao L."/>
            <person name="Yang G."/>
            <person name="Zhang L."/>
            <person name="Yang X."/>
            <person name="Zhao S."/>
            <person name="Ji Z."/>
            <person name="Zhou Q."/>
            <person name="Hu M."/>
            <person name="Wang Y."/>
            <person name="Chen M."/>
            <person name="Xu Y."/>
            <person name="Jin H."/>
            <person name="Xiao X."/>
            <person name="Hu G."/>
            <person name="Bao F."/>
            <person name="Hu Y."/>
            <person name="Wan P."/>
            <person name="Li L."/>
            <person name="Deng X."/>
            <person name="Kuang T."/>
            <person name="Xiang C."/>
            <person name="Zhu J.K."/>
            <person name="Oliver M.J."/>
            <person name="He Y."/>
        </authorList>
    </citation>
    <scope>NUCLEOTIDE SEQUENCE [LARGE SCALE GENOMIC DNA]</scope>
    <source>
        <strain evidence="3">cv. XS01</strain>
    </source>
</reference>
<feature type="region of interest" description="Disordered" evidence="1">
    <location>
        <begin position="170"/>
        <end position="205"/>
    </location>
</feature>
<protein>
    <submittedName>
        <fullName evidence="2">Uncharacterized protein</fullName>
    </submittedName>
</protein>
<evidence type="ECO:0000313" key="2">
    <source>
        <dbReference type="EMBL" id="KZV34579.1"/>
    </source>
</evidence>
<dbReference type="Proteomes" id="UP000250235">
    <property type="component" value="Unassembled WGS sequence"/>
</dbReference>
<sequence length="205" mass="23352">MRAIKDRIARPANRLANHLKRPLYHAQPIGRWKSSGPVSPSQLGGRHSNPVVTTPMIALDFSGTTHLSVSHNVALNQLSRIAQIRTFSSLKLPHRFHQTLQVSLLKRTDPSWLRQFKAEDLSVYSKHQRNHSKRRRTNLMKRRRTIHWRNLNANATFASTDLSPAVNSSVDCHVPSPHESSLALAKPTDPSHYETSEYTRTTAYR</sequence>
<gene>
    <name evidence="2" type="ORF">F511_16437</name>
</gene>
<evidence type="ECO:0000256" key="1">
    <source>
        <dbReference type="SAM" id="MobiDB-lite"/>
    </source>
</evidence>
<organism evidence="2 3">
    <name type="scientific">Dorcoceras hygrometricum</name>
    <dbReference type="NCBI Taxonomy" id="472368"/>
    <lineage>
        <taxon>Eukaryota</taxon>
        <taxon>Viridiplantae</taxon>
        <taxon>Streptophyta</taxon>
        <taxon>Embryophyta</taxon>
        <taxon>Tracheophyta</taxon>
        <taxon>Spermatophyta</taxon>
        <taxon>Magnoliopsida</taxon>
        <taxon>eudicotyledons</taxon>
        <taxon>Gunneridae</taxon>
        <taxon>Pentapetalae</taxon>
        <taxon>asterids</taxon>
        <taxon>lamiids</taxon>
        <taxon>Lamiales</taxon>
        <taxon>Gesneriaceae</taxon>
        <taxon>Didymocarpoideae</taxon>
        <taxon>Trichosporeae</taxon>
        <taxon>Loxocarpinae</taxon>
        <taxon>Dorcoceras</taxon>
    </lineage>
</organism>
<proteinExistence type="predicted"/>
<keyword evidence="3" id="KW-1185">Reference proteome</keyword>
<dbReference type="EMBL" id="KV005034">
    <property type="protein sequence ID" value="KZV34579.1"/>
    <property type="molecule type" value="Genomic_DNA"/>
</dbReference>
<accession>A0A2Z7BMG3</accession>
<dbReference type="AlphaFoldDB" id="A0A2Z7BMG3"/>
<evidence type="ECO:0000313" key="3">
    <source>
        <dbReference type="Proteomes" id="UP000250235"/>
    </source>
</evidence>